<dbReference type="GO" id="GO:0019646">
    <property type="term" value="P:aerobic electron transport chain"/>
    <property type="evidence" value="ECO:0007669"/>
    <property type="project" value="InterPro"/>
</dbReference>
<feature type="transmembrane region" description="Helical" evidence="9">
    <location>
        <begin position="133"/>
        <end position="157"/>
    </location>
</feature>
<dbReference type="KEGG" id="syw:SYNW1530"/>
<dbReference type="CDD" id="cd00386">
    <property type="entry name" value="Heme_Cu_Oxidase_III_like"/>
    <property type="match status" value="1"/>
</dbReference>
<evidence type="ECO:0000256" key="6">
    <source>
        <dbReference type="ARBA" id="ARBA00023136"/>
    </source>
</evidence>
<evidence type="ECO:0000256" key="1">
    <source>
        <dbReference type="ARBA" id="ARBA00004651"/>
    </source>
</evidence>
<dbReference type="PANTHER" id="PTHR11403">
    <property type="entry name" value="CYTOCHROME C OXIDASE SUBUNIT III"/>
    <property type="match status" value="1"/>
</dbReference>
<comment type="subcellular location">
    <subcellularLocation>
        <location evidence="1 8">Cell membrane</location>
        <topology evidence="1 8">Multi-pass membrane protein</topology>
    </subcellularLocation>
</comment>
<gene>
    <name evidence="11" type="primary">coxC/ctaE</name>
    <name evidence="11" type="ordered locus">SYNW1530</name>
</gene>
<evidence type="ECO:0000256" key="5">
    <source>
        <dbReference type="ARBA" id="ARBA00022989"/>
    </source>
</evidence>
<keyword evidence="11" id="KW-0560">Oxidoreductase</keyword>
<dbReference type="PANTHER" id="PTHR11403:SF2">
    <property type="entry name" value="CYTOCHROME BO(3) UBIQUINOL OXIDASE SUBUNIT 3"/>
    <property type="match status" value="1"/>
</dbReference>
<keyword evidence="4 8" id="KW-0812">Transmembrane</keyword>
<sequence length="198" mass="22366">MTSVNPDIQLNHTAGHVKHDGHNMTGFVIFLLSESVIFLAFFAGYAVLKLTAPQWLPDGVEGLEVRMPLINSVVLVSSSFVAYFAERYLHKGNLWGFRAVWFLTMAMGSYFVYGQYVEWSELTFSLSSGVFGGMFYLLTGFHGLHVITGILLMGLMLARSFRPGNYDKGEMGVASVSLFWHFVDVIWILLFLLIYVWQ</sequence>
<keyword evidence="6 9" id="KW-0472">Membrane</keyword>
<dbReference type="SUPFAM" id="SSF81452">
    <property type="entry name" value="Cytochrome c oxidase subunit III-like"/>
    <property type="match status" value="1"/>
</dbReference>
<dbReference type="PROSITE" id="PS50253">
    <property type="entry name" value="COX3"/>
    <property type="match status" value="1"/>
</dbReference>
<keyword evidence="5 9" id="KW-1133">Transmembrane helix</keyword>
<comment type="similarity">
    <text evidence="2 8">Belongs to the cytochrome c oxidase subunit 3 family.</text>
</comment>
<feature type="transmembrane region" description="Helical" evidence="9">
    <location>
        <begin position="178"/>
        <end position="197"/>
    </location>
</feature>
<dbReference type="Pfam" id="PF00510">
    <property type="entry name" value="COX3"/>
    <property type="match status" value="1"/>
</dbReference>
<proteinExistence type="inferred from homology"/>
<dbReference type="InterPro" id="IPR035973">
    <property type="entry name" value="Cyt_c_oxidase_su3-like_sf"/>
</dbReference>
<feature type="transmembrane region" description="Helical" evidence="9">
    <location>
        <begin position="92"/>
        <end position="113"/>
    </location>
</feature>
<dbReference type="STRING" id="84588.SYNW1530"/>
<dbReference type="Gene3D" id="1.20.120.80">
    <property type="entry name" value="Cytochrome c oxidase, subunit III, four-helix bundle"/>
    <property type="match status" value="1"/>
</dbReference>
<keyword evidence="3" id="KW-1003">Cell membrane</keyword>
<evidence type="ECO:0000256" key="8">
    <source>
        <dbReference type="RuleBase" id="RU003376"/>
    </source>
</evidence>
<dbReference type="Proteomes" id="UP000001422">
    <property type="component" value="Chromosome"/>
</dbReference>
<dbReference type="AlphaFoldDB" id="Q7U611"/>
<name>Q7U611_PARMW</name>
<dbReference type="EMBL" id="BX569693">
    <property type="protein sequence ID" value="CAE08045.1"/>
    <property type="molecule type" value="Genomic_DNA"/>
</dbReference>
<evidence type="ECO:0000256" key="4">
    <source>
        <dbReference type="ARBA" id="ARBA00022692"/>
    </source>
</evidence>
<feature type="transmembrane region" description="Helical" evidence="9">
    <location>
        <begin position="68"/>
        <end position="85"/>
    </location>
</feature>
<reference evidence="11 12" key="1">
    <citation type="journal article" date="2003" name="Nature">
        <title>The genome of a motile marine Synechococcus.</title>
        <authorList>
            <person name="Palenik B."/>
            <person name="Brahamsha B."/>
            <person name="Larimer F."/>
            <person name="Land M."/>
            <person name="Hauser L."/>
            <person name="Chain P."/>
            <person name="Lamerdin J."/>
            <person name="Regala W."/>
            <person name="Allen E.A."/>
            <person name="McCarren J."/>
            <person name="Paulsen I."/>
            <person name="Dufresne A."/>
            <person name="Partensky F."/>
            <person name="Webb E."/>
            <person name="Waterbury J."/>
        </authorList>
    </citation>
    <scope>NUCLEOTIDE SEQUENCE [LARGE SCALE GENOMIC DNA]</scope>
    <source>
        <strain evidence="11 12">WH8102</strain>
    </source>
</reference>
<keyword evidence="12" id="KW-1185">Reference proteome</keyword>
<feature type="domain" description="Heme-copper oxidase subunit III family profile" evidence="10">
    <location>
        <begin position="26"/>
        <end position="198"/>
    </location>
</feature>
<evidence type="ECO:0000256" key="3">
    <source>
        <dbReference type="ARBA" id="ARBA00022475"/>
    </source>
</evidence>
<dbReference type="RefSeq" id="WP_011128394.1">
    <property type="nucleotide sequence ID" value="NC_005070.1"/>
</dbReference>
<dbReference type="eggNOG" id="COG1845">
    <property type="taxonomic scope" value="Bacteria"/>
</dbReference>
<evidence type="ECO:0000313" key="11">
    <source>
        <dbReference type="EMBL" id="CAE08045.1"/>
    </source>
</evidence>
<dbReference type="InterPro" id="IPR013833">
    <property type="entry name" value="Cyt_c_oxidase_su3_a-hlx"/>
</dbReference>
<evidence type="ECO:0000256" key="9">
    <source>
        <dbReference type="SAM" id="Phobius"/>
    </source>
</evidence>
<dbReference type="GO" id="GO:0004129">
    <property type="term" value="F:cytochrome-c oxidase activity"/>
    <property type="evidence" value="ECO:0007669"/>
    <property type="project" value="InterPro"/>
</dbReference>
<accession>Q7U611</accession>
<dbReference type="InterPro" id="IPR024791">
    <property type="entry name" value="Cyt_c/ubiquinol_Oxase_su3"/>
</dbReference>
<dbReference type="HOGENOM" id="CLU_044071_1_2_3"/>
<protein>
    <recommendedName>
        <fullName evidence="7">Oxidase aa(3) subunit 3</fullName>
    </recommendedName>
</protein>
<dbReference type="GO" id="GO:0016491">
    <property type="term" value="F:oxidoreductase activity"/>
    <property type="evidence" value="ECO:0007669"/>
    <property type="project" value="UniProtKB-KW"/>
</dbReference>
<dbReference type="InterPro" id="IPR000298">
    <property type="entry name" value="Cyt_c_oxidase-like_su3"/>
</dbReference>
<dbReference type="FunFam" id="1.20.120.80:FF:000001">
    <property type="entry name" value="Cytochrome (Ubi)quinol oxidase subunit III"/>
    <property type="match status" value="1"/>
</dbReference>
<evidence type="ECO:0000259" key="10">
    <source>
        <dbReference type="PROSITE" id="PS50253"/>
    </source>
</evidence>
<evidence type="ECO:0000313" key="12">
    <source>
        <dbReference type="Proteomes" id="UP000001422"/>
    </source>
</evidence>
<feature type="transmembrane region" description="Helical" evidence="9">
    <location>
        <begin position="27"/>
        <end position="48"/>
    </location>
</feature>
<evidence type="ECO:0000256" key="2">
    <source>
        <dbReference type="ARBA" id="ARBA00010581"/>
    </source>
</evidence>
<evidence type="ECO:0000256" key="7">
    <source>
        <dbReference type="ARBA" id="ARBA00083763"/>
    </source>
</evidence>
<organism evidence="11 12">
    <name type="scientific">Parasynechococcus marenigrum (strain WH8102)</name>
    <dbReference type="NCBI Taxonomy" id="84588"/>
    <lineage>
        <taxon>Bacteria</taxon>
        <taxon>Bacillati</taxon>
        <taxon>Cyanobacteriota</taxon>
        <taxon>Cyanophyceae</taxon>
        <taxon>Synechococcales</taxon>
        <taxon>Prochlorococcaceae</taxon>
        <taxon>Parasynechococcus</taxon>
        <taxon>Parasynechococcus marenigrum</taxon>
    </lineage>
</organism>
<dbReference type="BioCyc" id="MetaCyc:TX72_RS07690-MONOMER"/>
<dbReference type="GO" id="GO:0005886">
    <property type="term" value="C:plasma membrane"/>
    <property type="evidence" value="ECO:0007669"/>
    <property type="project" value="UniProtKB-SubCell"/>
</dbReference>